<keyword evidence="2" id="KW-0677">Repeat</keyword>
<dbReference type="STRING" id="94237.ENSMMOP00000006382"/>
<feature type="region of interest" description="Disordered" evidence="3">
    <location>
        <begin position="1033"/>
        <end position="1055"/>
    </location>
</feature>
<feature type="domain" description="Beta/gamma crystallin 'Greek key'" evidence="4">
    <location>
        <begin position="2089"/>
        <end position="2131"/>
    </location>
</feature>
<feature type="domain" description="Beta/gamma crystallin 'Greek key'" evidence="4">
    <location>
        <begin position="2260"/>
        <end position="2304"/>
    </location>
</feature>
<feature type="compositionally biased region" description="Polar residues" evidence="3">
    <location>
        <begin position="1685"/>
        <end position="1697"/>
    </location>
</feature>
<dbReference type="InterPro" id="IPR050252">
    <property type="entry name" value="Beta/Gamma-Crystallin"/>
</dbReference>
<feature type="compositionally biased region" description="Low complexity" evidence="3">
    <location>
        <begin position="1774"/>
        <end position="1791"/>
    </location>
</feature>
<feature type="domain" description="Beta/gamma crystallin 'Greek key'" evidence="4">
    <location>
        <begin position="1876"/>
        <end position="1908"/>
    </location>
</feature>
<dbReference type="SUPFAM" id="SSF50370">
    <property type="entry name" value="Ricin B-like lectins"/>
    <property type="match status" value="1"/>
</dbReference>
<feature type="compositionally biased region" description="Polar residues" evidence="3">
    <location>
        <begin position="1"/>
        <end position="28"/>
    </location>
</feature>
<feature type="region of interest" description="Disordered" evidence="3">
    <location>
        <begin position="1476"/>
        <end position="1522"/>
    </location>
</feature>
<feature type="region of interest" description="Disordered" evidence="3">
    <location>
        <begin position="195"/>
        <end position="293"/>
    </location>
</feature>
<feature type="region of interest" description="Disordered" evidence="3">
    <location>
        <begin position="536"/>
        <end position="555"/>
    </location>
</feature>
<feature type="domain" description="Beta/gamma crystallin 'Greek key'" evidence="4">
    <location>
        <begin position="2036"/>
        <end position="2088"/>
    </location>
</feature>
<dbReference type="PROSITE" id="PS50231">
    <property type="entry name" value="RICIN_B_LECTIN"/>
    <property type="match status" value="1"/>
</dbReference>
<evidence type="ECO:0000256" key="1">
    <source>
        <dbReference type="ARBA" id="ARBA00009646"/>
    </source>
</evidence>
<feature type="domain" description="Beta/gamma crystallin 'Greek key'" evidence="4">
    <location>
        <begin position="2351"/>
        <end position="2392"/>
    </location>
</feature>
<protein>
    <recommendedName>
        <fullName evidence="4">Beta/gamma crystallin 'Greek key' domain-containing protein</fullName>
    </recommendedName>
</protein>
<feature type="compositionally biased region" description="Basic and acidic residues" evidence="3">
    <location>
        <begin position="1715"/>
        <end position="1725"/>
    </location>
</feature>
<dbReference type="Gene3D" id="2.80.10.50">
    <property type="match status" value="1"/>
</dbReference>
<feature type="domain" description="Beta/gamma crystallin 'Greek key'" evidence="4">
    <location>
        <begin position="1982"/>
        <end position="2024"/>
    </location>
</feature>
<feature type="compositionally biased region" description="Basic and acidic residues" evidence="3">
    <location>
        <begin position="1036"/>
        <end position="1052"/>
    </location>
</feature>
<dbReference type="OMA" id="DWDPHSE"/>
<accession>A0A3Q3W411</accession>
<dbReference type="InterPro" id="IPR035992">
    <property type="entry name" value="Ricin_B-like_lectins"/>
</dbReference>
<feature type="compositionally biased region" description="Low complexity" evidence="3">
    <location>
        <begin position="1658"/>
        <end position="1676"/>
    </location>
</feature>
<dbReference type="SUPFAM" id="SSF49695">
    <property type="entry name" value="gamma-Crystallin-like"/>
    <property type="match status" value="3"/>
</dbReference>
<evidence type="ECO:0000313" key="5">
    <source>
        <dbReference type="Ensembl" id="ENSMMOP00000006382.1"/>
    </source>
</evidence>
<feature type="compositionally biased region" description="Polar residues" evidence="3">
    <location>
        <begin position="1158"/>
        <end position="1184"/>
    </location>
</feature>
<feature type="region of interest" description="Disordered" evidence="3">
    <location>
        <begin position="1343"/>
        <end position="1443"/>
    </location>
</feature>
<feature type="region of interest" description="Disordered" evidence="3">
    <location>
        <begin position="1085"/>
        <end position="1108"/>
    </location>
</feature>
<feature type="region of interest" description="Disordered" evidence="3">
    <location>
        <begin position="643"/>
        <end position="663"/>
    </location>
</feature>
<feature type="region of interest" description="Disordered" evidence="3">
    <location>
        <begin position="1767"/>
        <end position="1821"/>
    </location>
</feature>
<evidence type="ECO:0000256" key="2">
    <source>
        <dbReference type="ARBA" id="ARBA00022737"/>
    </source>
</evidence>
<feature type="compositionally biased region" description="Polar residues" evidence="3">
    <location>
        <begin position="1804"/>
        <end position="1821"/>
    </location>
</feature>
<feature type="compositionally biased region" description="Polar residues" evidence="3">
    <location>
        <begin position="108"/>
        <end position="124"/>
    </location>
</feature>
<dbReference type="InterPro" id="IPR001064">
    <property type="entry name" value="Beta/gamma_crystallin"/>
</dbReference>
<feature type="domain" description="Beta/gamma crystallin 'Greek key'" evidence="4">
    <location>
        <begin position="2180"/>
        <end position="2222"/>
    </location>
</feature>
<dbReference type="PROSITE" id="PS50915">
    <property type="entry name" value="CRYSTALLIN_BETA_GAMMA"/>
    <property type="match status" value="7"/>
</dbReference>
<feature type="region of interest" description="Disordered" evidence="3">
    <location>
        <begin position="108"/>
        <end position="180"/>
    </location>
</feature>
<feature type="region of interest" description="Disordered" evidence="3">
    <location>
        <begin position="755"/>
        <end position="801"/>
    </location>
</feature>
<feature type="compositionally biased region" description="Basic and acidic residues" evidence="3">
    <location>
        <begin position="1398"/>
        <end position="1409"/>
    </location>
</feature>
<reference evidence="5" key="2">
    <citation type="submission" date="2025-09" db="UniProtKB">
        <authorList>
            <consortium name="Ensembl"/>
        </authorList>
    </citation>
    <scope>IDENTIFICATION</scope>
</reference>
<dbReference type="PANTHER" id="PTHR11818:SF2">
    <property type="entry name" value="BETA_GAMMA CRYSTALLIN DOMAIN-CONTAINING PROTEIN 1"/>
    <property type="match status" value="1"/>
</dbReference>
<feature type="region of interest" description="Disordered" evidence="3">
    <location>
        <begin position="1597"/>
        <end position="1754"/>
    </location>
</feature>
<feature type="compositionally biased region" description="Basic and acidic residues" evidence="3">
    <location>
        <begin position="1635"/>
        <end position="1654"/>
    </location>
</feature>
<evidence type="ECO:0000259" key="4">
    <source>
        <dbReference type="PROSITE" id="PS50915"/>
    </source>
</evidence>
<dbReference type="Ensembl" id="ENSMMOT00000006498.1">
    <property type="protein sequence ID" value="ENSMMOP00000006382.1"/>
    <property type="gene ID" value="ENSMMOG00000004993.1"/>
</dbReference>
<evidence type="ECO:0000256" key="3">
    <source>
        <dbReference type="SAM" id="MobiDB-lite"/>
    </source>
</evidence>
<comment type="similarity">
    <text evidence="1">Belongs to the beta/gamma-crystallin family.</text>
</comment>
<dbReference type="InterPro" id="IPR011024">
    <property type="entry name" value="G_crystallin-like"/>
</dbReference>
<dbReference type="PANTHER" id="PTHR11818">
    <property type="entry name" value="BETA/GAMMA CRYSTALLIN"/>
    <property type="match status" value="1"/>
</dbReference>
<sequence length="2529" mass="281455">SDDQMRVSTEYTDTCSPKSPLSPYSLQSQKEDGLKTPTPSQKDFELSLPQYESTTTGVEHGETLSQYSSYSTPSMVSTLTSEAELPFADSNSSSGGSVRQVHVCRVSTASGEGNSESVTPTTLDRATAPYMDSSSEQASVKVGQRQKGSPLTDTPLGSQESGSLLIPTQPENENIPDISGAKRRAQVFSWENLNTALSPSSEQELTSGEESPVQLHKAIWVETHLGEEEEREREGEEKDTLSLSDSSPQSGASLALTTGKFQTSLPQAEGPDTGRQSKQSSLKEKHRARELRVTRKTVNLPSKHKVFAHKVYVIGEPSVYGKEPTGEEQSGDLTSKTSDTKEKIIFFSLFIHCAELSCFHCQLHIYCPNIRVTLICSWNSEKQSSVRTYSFHVYILNFFCVFACPTESMLSSRPSKHLIKRNNIQKESESPTNQEKSVSLRLYKQNDNINDNKAPDKVKDGITNDRFILKHPEEEHKMKLTDNQSRINEIKQIKGLKASTTSLISEEISKIQPIQTNYAVITENIQEKGSAAKAEADSMGGQCESKKTKVESPPENLSHVFNTTQEQVPPNICSENLKDKDITKNPQLIGNQKPDLVQENGSTEPKAAFLSQDTIPACIDVTDISAKPILVDSIRCDIMAHSKEEVDTPSSKHLKKKDEVTSNQYNSKISHPANLASKDQCADPKEPLLATPFAASVDVNLASKEPLKELLKDRNIIPENDQDLKDFKMKIGKEFGRKPIEGLKIQTETVIVSESPKNVESQLDKEPLLVAKERKEKDSKPNERWNDPAVESTDSQNSCEKELKAKTIEDGAEKDITILEKQTHLLSKETCFKPDKKEEPQPVVTDALKEKNETDQAEHALHEITANVFFTTQKSGSNFGEIDKSVYTTTDQQMKALTVNEQEPKRLLTKDEELINIESKKEDVHIDVVTESQTPDLKDLSTKTQDIKVEIETRTCVDNKISNDTADTEFSRCENQASLISRDQDKNIKKAEENTFLSAKSKCPSANLAQQTQTEIVPKKTSDNQLLQMDTAQELSESKSAEGTEEQSKTKDSSIQCLTNETSILNSNSEVNIQQDQKSIIVTDQEKNSTKLEKNKGSYAEREKKQDIGRKQSIESKMDTKLLDTSIVFPTDKAARKREKEEPKNPITEGVGVENKVTKQNNQQMKASTINAKQDSESISLTDASSRESSGEQKDKIIVVPVKVLSSTDVEKNDEYINNIQKKDKKFRNNELNEEGTETEAPELFTKTQGPQNIKEKNEIKTFGENLPNMISNETANTKVSNSEDQMTLTARPQDEDIKIGEEIISTLVESKCPSANLAQQTQTEIVPKKTSDNQLLQMDTAQELSESKSAEGTEEQSKTKDSSIQFENKVAKQNNQVRKASTIDASEESKPISVKEAFSKKSEREQIEKLTIAPVKVPVSEGDGDNNKVQTKTDSDLKPECQTLKREKAINLSEQRKDAKSKVNDSLLATVKLSAQSQSLELNKESPSSWLDVEHHQKQKKEHKRKQDASASEDESLEPDDFDNFIKSIKEGSVPFSLPLKKHIGKKPQSPAFAMPAIKEDHFEKTFDPAEFQFGLRKNGKIFRDPSPAMVIKQKAENRKERTLKQHSQDNAIDRPGDQLKSSDEMEGNLGFKEGTDIDRGKEVQRVNGEEPGKLTSRLGRISILSSLLSSPQSSRKSREEATTSKNSTLSSNQQEDLPFVGKQGIDSPLPSAEADKEGTKDRGQGLVGGGIGTVNDLALSPSSPPPLPSFSEIKLPDHLQKYLKKDRSVTESSQGSTQRTQSQLSQKKSAVMDQASIAGAPNVTSNDNQRASQNRLSASNTKIRAVRGFHKRPGKLVFNEHAQFEADMFEVYHDVEDATTMKLSPVISVSVIRGCWLLYEKPGFQGRIIALEEGLTEKIVNIWAEEGTPTILDQTGQSVPTAPVVIGSIRLAIRDYSLPRIDLFAEVNGLGGMSSYCDDTVEIGSYGIPHTTGSIKVHSGVWLVYSDPGFGGFVGVLEVGEYPCPESWGFPEPYIGSLRPLQMGPIRVDYPHEIKALVFEKPNYEGECLEVNRDVYNVQENPEEKKTGKGEKNKTLSTVGSIKILAGLWVGYLEADFEGQQFILEEGEYPHWSEWGGCEDRLMSFRPVRTDFLSPHVKLFSERHFEHLGLNVDLLGPVVNMENVGYGVKTQSVNVISGVWVGFEKPGFSGELYVLEKGLYASPEDWGALNFKISSIQPVFHMQFYSEPDFQGRMVALEDSAAALEADFIPRSCKVLVGSWVVYEGVQFTDNMYVLERGEYPNTEAMGLVSSDSTIRSTQPTGHEFSLPSITLFSKMGCRGRRVVFTEEAVNLQQTGLDARIRSLVVEGGMWVLYEDSNYCGRQLLLQPSQVADLCEFSGWKRIGSLRPLLQKGTYLHLRNQETGCMMSLTGTPDDINLMRVQAVEETETAEQIWLYRDGQFTCKLVEDCILQTSGSMVMAGSRLCISPKQDKTNQLWNITPDGLVRCHLKPNLVLDIKGGQQYDKNLVILNTIDEKKLSQRWTVEIL</sequence>
<feature type="compositionally biased region" description="Basic and acidic residues" evidence="3">
    <location>
        <begin position="1346"/>
        <end position="1362"/>
    </location>
</feature>
<feature type="compositionally biased region" description="Polar residues" evidence="3">
    <location>
        <begin position="1363"/>
        <end position="1380"/>
    </location>
</feature>
<feature type="compositionally biased region" description="Basic residues" evidence="3">
    <location>
        <begin position="1498"/>
        <end position="1507"/>
    </location>
</feature>
<feature type="compositionally biased region" description="Basic and acidic residues" evidence="3">
    <location>
        <begin position="1432"/>
        <end position="1443"/>
    </location>
</feature>
<dbReference type="Pfam" id="PF00030">
    <property type="entry name" value="Crystall"/>
    <property type="match status" value="6"/>
</dbReference>
<feature type="compositionally biased region" description="Acidic residues" evidence="3">
    <location>
        <begin position="1512"/>
        <end position="1522"/>
    </location>
</feature>
<feature type="region of interest" description="Disordered" evidence="3">
    <location>
        <begin position="1"/>
        <end position="45"/>
    </location>
</feature>
<keyword evidence="6" id="KW-1185">Reference proteome</keyword>
<feature type="compositionally biased region" description="Polar residues" evidence="3">
    <location>
        <begin position="241"/>
        <end position="266"/>
    </location>
</feature>
<reference evidence="5" key="1">
    <citation type="submission" date="2025-08" db="UniProtKB">
        <authorList>
            <consortium name="Ensembl"/>
        </authorList>
    </citation>
    <scope>IDENTIFICATION</scope>
</reference>
<evidence type="ECO:0000313" key="6">
    <source>
        <dbReference type="Proteomes" id="UP000261620"/>
    </source>
</evidence>
<feature type="compositionally biased region" description="Polar residues" evidence="3">
    <location>
        <begin position="146"/>
        <end position="162"/>
    </location>
</feature>
<feature type="compositionally biased region" description="Polar residues" evidence="3">
    <location>
        <begin position="195"/>
        <end position="209"/>
    </location>
</feature>
<proteinExistence type="inferred from homology"/>
<feature type="compositionally biased region" description="Basic and acidic residues" evidence="3">
    <location>
        <begin position="762"/>
        <end position="786"/>
    </location>
</feature>
<dbReference type="Proteomes" id="UP000261620">
    <property type="component" value="Unplaced"/>
</dbReference>
<feature type="compositionally biased region" description="Basic and acidic residues" evidence="3">
    <location>
        <begin position="1597"/>
        <end position="1625"/>
    </location>
</feature>
<dbReference type="Gene3D" id="2.60.20.10">
    <property type="entry name" value="Crystallins"/>
    <property type="match status" value="6"/>
</dbReference>
<organism evidence="5 6">
    <name type="scientific">Mola mola</name>
    <name type="common">Ocean sunfish</name>
    <name type="synonym">Tetraodon mola</name>
    <dbReference type="NCBI Taxonomy" id="94237"/>
    <lineage>
        <taxon>Eukaryota</taxon>
        <taxon>Metazoa</taxon>
        <taxon>Chordata</taxon>
        <taxon>Craniata</taxon>
        <taxon>Vertebrata</taxon>
        <taxon>Euteleostomi</taxon>
        <taxon>Actinopterygii</taxon>
        <taxon>Neopterygii</taxon>
        <taxon>Teleostei</taxon>
        <taxon>Neoteleostei</taxon>
        <taxon>Acanthomorphata</taxon>
        <taxon>Eupercaria</taxon>
        <taxon>Tetraodontiformes</taxon>
        <taxon>Molidae</taxon>
        <taxon>Mola</taxon>
    </lineage>
</organism>
<name>A0A3Q3W411_MOLML</name>
<feature type="region of interest" description="Disordered" evidence="3">
    <location>
        <begin position="1134"/>
        <end position="1193"/>
    </location>
</feature>
<dbReference type="SMART" id="SM00247">
    <property type="entry name" value="XTALbg"/>
    <property type="match status" value="6"/>
</dbReference>
<feature type="compositionally biased region" description="Polar residues" evidence="3">
    <location>
        <begin position="1476"/>
        <end position="1490"/>
    </location>
</feature>